<dbReference type="PROSITE" id="PS50022">
    <property type="entry name" value="FA58C_3"/>
    <property type="match status" value="2"/>
</dbReference>
<name>A0A3M6TYH5_POCDA</name>
<organism evidence="2 3">
    <name type="scientific">Pocillopora damicornis</name>
    <name type="common">Cauliflower coral</name>
    <name type="synonym">Millepora damicornis</name>
    <dbReference type="NCBI Taxonomy" id="46731"/>
    <lineage>
        <taxon>Eukaryota</taxon>
        <taxon>Metazoa</taxon>
        <taxon>Cnidaria</taxon>
        <taxon>Anthozoa</taxon>
        <taxon>Hexacorallia</taxon>
        <taxon>Scleractinia</taxon>
        <taxon>Astrocoeniina</taxon>
        <taxon>Pocilloporidae</taxon>
        <taxon>Pocillopora</taxon>
    </lineage>
</organism>
<feature type="domain" description="F5/8 type C" evidence="1">
    <location>
        <begin position="102"/>
        <end position="145"/>
    </location>
</feature>
<dbReference type="AlphaFoldDB" id="A0A3M6TYH5"/>
<dbReference type="SUPFAM" id="SSF49785">
    <property type="entry name" value="Galactose-binding domain-like"/>
    <property type="match status" value="2"/>
</dbReference>
<dbReference type="FunFam" id="2.60.120.260:FF:000016">
    <property type="entry name" value="Contactin-associated protein-like 4 isoform 1"/>
    <property type="match status" value="1"/>
</dbReference>
<dbReference type="PROSITE" id="PS01286">
    <property type="entry name" value="FA58C_2"/>
    <property type="match status" value="1"/>
</dbReference>
<comment type="caution">
    <text evidence="2">The sequence shown here is derived from an EMBL/GenBank/DDBJ whole genome shotgun (WGS) entry which is preliminary data.</text>
</comment>
<dbReference type="SMART" id="SM00231">
    <property type="entry name" value="FA58C"/>
    <property type="match status" value="2"/>
</dbReference>
<reference evidence="2 3" key="1">
    <citation type="journal article" date="2018" name="Sci. Rep.">
        <title>Comparative analysis of the Pocillopora damicornis genome highlights role of immune system in coral evolution.</title>
        <authorList>
            <person name="Cunning R."/>
            <person name="Bay R.A."/>
            <person name="Gillette P."/>
            <person name="Baker A.C."/>
            <person name="Traylor-Knowles N."/>
        </authorList>
    </citation>
    <scope>NUCLEOTIDE SEQUENCE [LARGE SCALE GENOMIC DNA]</scope>
    <source>
        <strain evidence="2">RSMAS</strain>
        <tissue evidence="2">Whole animal</tissue>
    </source>
</reference>
<evidence type="ECO:0000313" key="3">
    <source>
        <dbReference type="Proteomes" id="UP000275408"/>
    </source>
</evidence>
<dbReference type="EMBL" id="RCHS01002704">
    <property type="protein sequence ID" value="RMX46463.1"/>
    <property type="molecule type" value="Genomic_DNA"/>
</dbReference>
<feature type="domain" description="F5/8 type C" evidence="1">
    <location>
        <begin position="149"/>
        <end position="302"/>
    </location>
</feature>
<dbReference type="InterPro" id="IPR008979">
    <property type="entry name" value="Galactose-bd-like_sf"/>
</dbReference>
<dbReference type="Proteomes" id="UP000275408">
    <property type="component" value="Unassembled WGS sequence"/>
</dbReference>
<accession>A0A3M6TYH5</accession>
<evidence type="ECO:0000313" key="2">
    <source>
        <dbReference type="EMBL" id="RMX46463.1"/>
    </source>
</evidence>
<protein>
    <recommendedName>
        <fullName evidence="1">F5/8 type C domain-containing protein</fullName>
    </recommendedName>
</protein>
<proteinExistence type="predicted"/>
<dbReference type="PANTHER" id="PTHR24543">
    <property type="entry name" value="MULTICOPPER OXIDASE-RELATED"/>
    <property type="match status" value="1"/>
</dbReference>
<gene>
    <name evidence="2" type="ORF">pdam_00000542</name>
</gene>
<evidence type="ECO:0000259" key="1">
    <source>
        <dbReference type="PROSITE" id="PS50022"/>
    </source>
</evidence>
<dbReference type="OrthoDB" id="5964615at2759"/>
<dbReference type="PANTHER" id="PTHR24543:SF291">
    <property type="entry name" value="SMOKE ALARM, ISOFORM D"/>
    <property type="match status" value="1"/>
</dbReference>
<dbReference type="Gene3D" id="2.60.120.260">
    <property type="entry name" value="Galactose-binding domain-like"/>
    <property type="match status" value="2"/>
</dbReference>
<dbReference type="STRING" id="46731.A0A3M6TYH5"/>
<dbReference type="Pfam" id="PF00754">
    <property type="entry name" value="F5_F8_type_C"/>
    <property type="match status" value="2"/>
</dbReference>
<dbReference type="InterPro" id="IPR000421">
    <property type="entry name" value="FA58C"/>
</dbReference>
<keyword evidence="3" id="KW-1185">Reference proteome</keyword>
<dbReference type="CDD" id="cd00057">
    <property type="entry name" value="FA58C"/>
    <property type="match status" value="1"/>
</dbReference>
<sequence>MISEVNMRRPLDISVGCYKLDGTSRLTHELTGSDPILNGIYPAQPGSFISKCAVAVIRAGYRLFAVENNDTCSANASTPQKIEKLKESKKCGLGDANAFQEFDGNKDKNSVVYHDLNPPIIARYIRFLPVEWKGEISMRVELYGCMKECGRFLGIQSGEISDGQISASSERDSNHSASQSRLHVINPDREGSWAAKTDDTDQWLQVDLVILHTIVTRVATQGSNGPKREWVTKYILQYGNDTEMFYNYTVPEQNTMKVFAGNIDQNTVVYHDLNPPITARYIRFKLVEWQGWISMRVELYGCVPGKA</sequence>